<sequence>MSRYDYDSSLQSQNPVSQAQNSEAKAHNAVTQAQSHPSAQLIEQAHAAVDKAHRSLDQVPDGVNPQALELTSSLLAEDEEALNSLTPMEEE</sequence>
<evidence type="ECO:0000313" key="3">
    <source>
        <dbReference type="Proteomes" id="UP000006620"/>
    </source>
</evidence>
<dbReference type="HOGENOM" id="CLU_186813_1_0_9"/>
<dbReference type="PATRIC" id="fig|1036673.3.peg.7216"/>
<protein>
    <submittedName>
        <fullName evidence="2">Uncharacterized protein</fullName>
    </submittedName>
</protein>
<name>F8FGS7_PAEMK</name>
<gene>
    <name evidence="2" type="ordered locus">KNP414_07742</name>
</gene>
<reference evidence="3" key="1">
    <citation type="submission" date="2011-06" db="EMBL/GenBank/DDBJ databases">
        <title>Complete genome sequence of Paenibacillus mucilaginosus KNP414.</title>
        <authorList>
            <person name="Wang J."/>
            <person name="Hu S."/>
            <person name="Hu X."/>
            <person name="Zhang B."/>
            <person name="Dong D."/>
            <person name="Zhang S."/>
            <person name="Zhao K."/>
            <person name="Wu D."/>
        </authorList>
    </citation>
    <scope>NUCLEOTIDE SEQUENCE [LARGE SCALE GENOMIC DNA]</scope>
    <source>
        <strain evidence="3">KNP414</strain>
    </source>
</reference>
<accession>F8FGS7</accession>
<dbReference type="EMBL" id="CP002869">
    <property type="protein sequence ID" value="AEI46228.1"/>
    <property type="molecule type" value="Genomic_DNA"/>
</dbReference>
<evidence type="ECO:0000256" key="1">
    <source>
        <dbReference type="SAM" id="MobiDB-lite"/>
    </source>
</evidence>
<organism evidence="2 3">
    <name type="scientific">Paenibacillus mucilaginosus (strain KNP414)</name>
    <dbReference type="NCBI Taxonomy" id="1036673"/>
    <lineage>
        <taxon>Bacteria</taxon>
        <taxon>Bacillati</taxon>
        <taxon>Bacillota</taxon>
        <taxon>Bacilli</taxon>
        <taxon>Bacillales</taxon>
        <taxon>Paenibacillaceae</taxon>
        <taxon>Paenibacillus</taxon>
    </lineage>
</organism>
<dbReference type="KEGG" id="pms:KNP414_07742"/>
<reference evidence="2 3" key="2">
    <citation type="journal article" date="2013" name="Genome Announc.">
        <title>Genome Sequence of Growth-Improving Paenibacillus mucilaginosus Strain KNP414.</title>
        <authorList>
            <person name="Lu J.J."/>
            <person name="Wang J.F."/>
            <person name="Hu X.F."/>
        </authorList>
    </citation>
    <scope>NUCLEOTIDE SEQUENCE [LARGE SCALE GENOMIC DNA]</scope>
    <source>
        <strain evidence="2 3">KNP414</strain>
    </source>
</reference>
<dbReference type="AlphaFoldDB" id="F8FGS7"/>
<dbReference type="Proteomes" id="UP000006620">
    <property type="component" value="Chromosome"/>
</dbReference>
<feature type="region of interest" description="Disordered" evidence="1">
    <location>
        <begin position="1"/>
        <end position="91"/>
    </location>
</feature>
<dbReference type="RefSeq" id="WP_013921375.1">
    <property type="nucleotide sequence ID" value="NC_015690.1"/>
</dbReference>
<proteinExistence type="predicted"/>
<evidence type="ECO:0000313" key="2">
    <source>
        <dbReference type="EMBL" id="AEI46228.1"/>
    </source>
</evidence>
<feature type="compositionally biased region" description="Polar residues" evidence="1">
    <location>
        <begin position="8"/>
        <end position="38"/>
    </location>
</feature>